<dbReference type="EMBL" id="JAUFRC010000001">
    <property type="protein sequence ID" value="MDN3710991.1"/>
    <property type="molecule type" value="Genomic_DNA"/>
</dbReference>
<protein>
    <recommendedName>
        <fullName evidence="4">Collagen-like protein</fullName>
    </recommendedName>
</protein>
<comment type="caution">
    <text evidence="2">The sequence shown here is derived from an EMBL/GenBank/DDBJ whole genome shotgun (WGS) entry which is preliminary data.</text>
</comment>
<evidence type="ECO:0000256" key="1">
    <source>
        <dbReference type="SAM" id="MobiDB-lite"/>
    </source>
</evidence>
<dbReference type="Proteomes" id="UP001243846">
    <property type="component" value="Unassembled WGS sequence"/>
</dbReference>
<dbReference type="Pfam" id="PF01391">
    <property type="entry name" value="Collagen"/>
    <property type="match status" value="1"/>
</dbReference>
<evidence type="ECO:0000313" key="2">
    <source>
        <dbReference type="EMBL" id="MDN3710991.1"/>
    </source>
</evidence>
<feature type="compositionally biased region" description="Basic and acidic residues" evidence="1">
    <location>
        <begin position="44"/>
        <end position="59"/>
    </location>
</feature>
<gene>
    <name evidence="2" type="ORF">QWZ10_02630</name>
</gene>
<proteinExistence type="predicted"/>
<name>A0ABT8D4Z2_9RHOB</name>
<sequence length="114" mass="11607">MQVVKTTIGYRGPSGALDLEAVTLATGQAGSNVTYEGDVLTIPRGDKGDQGDRGERGLSGERGLQGDRGAQGVKGDRGEAGVSVEIRAFTDLAAAQAAAVQYPGDIVTYKPAGV</sequence>
<organism evidence="2 3">
    <name type="scientific">Paracoccus cavernae</name>
    <dbReference type="NCBI Taxonomy" id="1571207"/>
    <lineage>
        <taxon>Bacteria</taxon>
        <taxon>Pseudomonadati</taxon>
        <taxon>Pseudomonadota</taxon>
        <taxon>Alphaproteobacteria</taxon>
        <taxon>Rhodobacterales</taxon>
        <taxon>Paracoccaceae</taxon>
        <taxon>Paracoccus</taxon>
    </lineage>
</organism>
<evidence type="ECO:0008006" key="4">
    <source>
        <dbReference type="Google" id="ProtNLM"/>
    </source>
</evidence>
<feature type="region of interest" description="Disordered" evidence="1">
    <location>
        <begin position="40"/>
        <end position="78"/>
    </location>
</feature>
<dbReference type="InterPro" id="IPR008160">
    <property type="entry name" value="Collagen"/>
</dbReference>
<reference evidence="3" key="1">
    <citation type="journal article" date="2019" name="Int. J. Syst. Evol. Microbiol.">
        <title>The Global Catalogue of Microorganisms (GCM) 10K type strain sequencing project: providing services to taxonomists for standard genome sequencing and annotation.</title>
        <authorList>
            <consortium name="The Broad Institute Genomics Platform"/>
            <consortium name="The Broad Institute Genome Sequencing Center for Infectious Disease"/>
            <person name="Wu L."/>
            <person name="Ma J."/>
        </authorList>
    </citation>
    <scope>NUCLEOTIDE SEQUENCE [LARGE SCALE GENOMIC DNA]</scope>
    <source>
        <strain evidence="3">CECT 8482</strain>
    </source>
</reference>
<dbReference type="Gene3D" id="1.20.5.320">
    <property type="entry name" value="6-Phosphogluconate Dehydrogenase, domain 3"/>
    <property type="match status" value="1"/>
</dbReference>
<evidence type="ECO:0000313" key="3">
    <source>
        <dbReference type="Proteomes" id="UP001243846"/>
    </source>
</evidence>
<dbReference type="RefSeq" id="WP_377688635.1">
    <property type="nucleotide sequence ID" value="NZ_JBHMDZ010000049.1"/>
</dbReference>
<keyword evidence="3" id="KW-1185">Reference proteome</keyword>
<accession>A0ABT8D4Z2</accession>